<evidence type="ECO:0000313" key="4">
    <source>
        <dbReference type="Proteomes" id="UP000531216"/>
    </source>
</evidence>
<gene>
    <name evidence="3" type="ORF">GGR05_003960</name>
</gene>
<keyword evidence="2" id="KW-0812">Transmembrane</keyword>
<sequence length="147" mass="15657">MGALEAIKAAIVLVVGIVLGWLVAGLYADLVSLPAAREAGAVYERGIWEARQREAEAKAETDRRAAQSRIDAIERDFHQREAERLAELSNLEAALDQEANRVPIPSTADRGAVACRPAVPRGLRDALDGIGRATPRSDPAGAPAALR</sequence>
<evidence type="ECO:0000256" key="2">
    <source>
        <dbReference type="SAM" id="Phobius"/>
    </source>
</evidence>
<name>A0A7W6BVQ2_9HYPH</name>
<proteinExistence type="predicted"/>
<reference evidence="3 4" key="1">
    <citation type="submission" date="2020-08" db="EMBL/GenBank/DDBJ databases">
        <title>Genomic Encyclopedia of Type Strains, Phase IV (KMG-IV): sequencing the most valuable type-strain genomes for metagenomic binning, comparative biology and taxonomic classification.</title>
        <authorList>
            <person name="Goeker M."/>
        </authorList>
    </citation>
    <scope>NUCLEOTIDE SEQUENCE [LARGE SCALE GENOMIC DNA]</scope>
    <source>
        <strain evidence="3 4">DSM 25024</strain>
    </source>
</reference>
<dbReference type="RefSeq" id="WP_090966980.1">
    <property type="nucleotide sequence ID" value="NZ_FOOA01000051.1"/>
</dbReference>
<organism evidence="3 4">
    <name type="scientific">Aureimonas phyllosphaerae</name>
    <dbReference type="NCBI Taxonomy" id="1166078"/>
    <lineage>
        <taxon>Bacteria</taxon>
        <taxon>Pseudomonadati</taxon>
        <taxon>Pseudomonadota</taxon>
        <taxon>Alphaproteobacteria</taxon>
        <taxon>Hyphomicrobiales</taxon>
        <taxon>Aurantimonadaceae</taxon>
        <taxon>Aureimonas</taxon>
    </lineage>
</organism>
<protein>
    <submittedName>
        <fullName evidence="3">Biopolymer transport protein ExbB/TolQ</fullName>
    </submittedName>
</protein>
<dbReference type="OrthoDB" id="7917353at2"/>
<dbReference type="EMBL" id="JACIDO010000011">
    <property type="protein sequence ID" value="MBB3937792.1"/>
    <property type="molecule type" value="Genomic_DNA"/>
</dbReference>
<accession>A0A7W6BVQ2</accession>
<keyword evidence="4" id="KW-1185">Reference proteome</keyword>
<evidence type="ECO:0000313" key="3">
    <source>
        <dbReference type="EMBL" id="MBB3937792.1"/>
    </source>
</evidence>
<comment type="caution">
    <text evidence="3">The sequence shown here is derived from an EMBL/GenBank/DDBJ whole genome shotgun (WGS) entry which is preliminary data.</text>
</comment>
<dbReference type="AlphaFoldDB" id="A0A7W6BVQ2"/>
<keyword evidence="2" id="KW-1133">Transmembrane helix</keyword>
<dbReference type="Proteomes" id="UP000531216">
    <property type="component" value="Unassembled WGS sequence"/>
</dbReference>
<evidence type="ECO:0000256" key="1">
    <source>
        <dbReference type="SAM" id="MobiDB-lite"/>
    </source>
</evidence>
<feature type="region of interest" description="Disordered" evidence="1">
    <location>
        <begin position="125"/>
        <end position="147"/>
    </location>
</feature>
<feature type="transmembrane region" description="Helical" evidence="2">
    <location>
        <begin position="6"/>
        <end position="28"/>
    </location>
</feature>
<keyword evidence="2" id="KW-0472">Membrane</keyword>